<name>D7DZR6_NOSA0</name>
<dbReference type="STRING" id="551115.Aazo_2672"/>
<dbReference type="AlphaFoldDB" id="D7DZR6"/>
<dbReference type="OrthoDB" id="462221at2"/>
<evidence type="ECO:0000313" key="2">
    <source>
        <dbReference type="Proteomes" id="UP000001511"/>
    </source>
</evidence>
<evidence type="ECO:0000313" key="1">
    <source>
        <dbReference type="EMBL" id="ADI64548.1"/>
    </source>
</evidence>
<sequence length="72" mass="8298">MLLYLVGAKASGTKARPVFTWTNAKYQYRVSWQTVEPNVVRLQVINPAEQLILNELLIRQPGEFEYPNTTKC</sequence>
<dbReference type="HOGENOM" id="CLU_2718321_0_0_3"/>
<gene>
    <name evidence="1" type="ordered locus">Aazo_2672</name>
</gene>
<reference evidence="1 2" key="1">
    <citation type="journal article" date="2010" name="PLoS ONE">
        <title>Genome erosion in a nitrogen-fixing vertically transmitted endosymbiotic multicellular cyanobacterium.</title>
        <authorList>
            <person name="Ran L."/>
            <person name="Larsson J."/>
            <person name="Vigil-Stenman T."/>
            <person name="Nylander J.A."/>
            <person name="Ininbergs K."/>
            <person name="Zheng W.W."/>
            <person name="Lapidus A."/>
            <person name="Lowry S."/>
            <person name="Haselkorn R."/>
            <person name="Bergman B."/>
        </authorList>
    </citation>
    <scope>NUCLEOTIDE SEQUENCE [LARGE SCALE GENOMIC DNA]</scope>
    <source>
        <strain evidence="1 2">0708</strain>
    </source>
</reference>
<proteinExistence type="predicted"/>
<accession>D7DZR6</accession>
<organism evidence="1 2">
    <name type="scientific">Nostoc azollae (strain 0708)</name>
    <name type="common">Anabaena azollae (strain 0708)</name>
    <dbReference type="NCBI Taxonomy" id="551115"/>
    <lineage>
        <taxon>Bacteria</taxon>
        <taxon>Bacillati</taxon>
        <taxon>Cyanobacteriota</taxon>
        <taxon>Cyanophyceae</taxon>
        <taxon>Nostocales</taxon>
        <taxon>Nostocaceae</taxon>
        <taxon>Trichormus</taxon>
    </lineage>
</organism>
<dbReference type="EMBL" id="CP002059">
    <property type="protein sequence ID" value="ADI64548.1"/>
    <property type="molecule type" value="Genomic_DNA"/>
</dbReference>
<dbReference type="KEGG" id="naz:Aazo_2672"/>
<dbReference type="Proteomes" id="UP000001511">
    <property type="component" value="Chromosome"/>
</dbReference>
<dbReference type="eggNOG" id="COG0515">
    <property type="taxonomic scope" value="Bacteria"/>
</dbReference>
<dbReference type="RefSeq" id="WP_013191564.1">
    <property type="nucleotide sequence ID" value="NC_014248.1"/>
</dbReference>
<keyword evidence="2" id="KW-1185">Reference proteome</keyword>
<protein>
    <submittedName>
        <fullName evidence="1">Uncharacterized protein</fullName>
    </submittedName>
</protein>